<sequence>MNKEKRQALLEEWQTLKDQLKDSRFIDPSVIRRLDEIHSLLITEGKSAGVRWEFKRGDYYRKGLKINQPYNRKGEVG</sequence>
<name>A0A916DUK2_9BACT</name>
<accession>A0A916DUK2</accession>
<dbReference type="KEGG" id="aup:AsAng_0034870"/>
<gene>
    <name evidence="1" type="ORF">AsAng_0034870</name>
</gene>
<dbReference type="EMBL" id="AP026867">
    <property type="protein sequence ID" value="BDS12762.1"/>
    <property type="molecule type" value="Genomic_DNA"/>
</dbReference>
<evidence type="ECO:0000313" key="2">
    <source>
        <dbReference type="Proteomes" id="UP001060919"/>
    </source>
</evidence>
<protein>
    <submittedName>
        <fullName evidence="1">Uncharacterized protein</fullName>
    </submittedName>
</protein>
<keyword evidence="2" id="KW-1185">Reference proteome</keyword>
<reference evidence="1" key="1">
    <citation type="submission" date="2022-09" db="EMBL/GenBank/DDBJ databases">
        <title>Aureispira anguillicida sp. nov., isolated from Leptocephalus of Japanese eel Anguilla japonica.</title>
        <authorList>
            <person name="Yuasa K."/>
            <person name="Mekata T."/>
            <person name="Ikunari K."/>
        </authorList>
    </citation>
    <scope>NUCLEOTIDE SEQUENCE</scope>
    <source>
        <strain evidence="1">EL160426</strain>
    </source>
</reference>
<dbReference type="RefSeq" id="WP_264788120.1">
    <property type="nucleotide sequence ID" value="NZ_AP026867.1"/>
</dbReference>
<organism evidence="1 2">
    <name type="scientific">Aureispira anguillae</name>
    <dbReference type="NCBI Taxonomy" id="2864201"/>
    <lineage>
        <taxon>Bacteria</taxon>
        <taxon>Pseudomonadati</taxon>
        <taxon>Bacteroidota</taxon>
        <taxon>Saprospiria</taxon>
        <taxon>Saprospirales</taxon>
        <taxon>Saprospiraceae</taxon>
        <taxon>Aureispira</taxon>
    </lineage>
</organism>
<evidence type="ECO:0000313" key="1">
    <source>
        <dbReference type="EMBL" id="BDS12762.1"/>
    </source>
</evidence>
<proteinExistence type="predicted"/>
<dbReference type="AlphaFoldDB" id="A0A916DUK2"/>
<dbReference type="Proteomes" id="UP001060919">
    <property type="component" value="Chromosome"/>
</dbReference>